<name>A0A6A5K6D0_9PLEO</name>
<evidence type="ECO:0000313" key="3">
    <source>
        <dbReference type="Proteomes" id="UP000800040"/>
    </source>
</evidence>
<reference evidence="2" key="1">
    <citation type="submission" date="2020-01" db="EMBL/GenBank/DDBJ databases">
        <authorList>
            <consortium name="DOE Joint Genome Institute"/>
            <person name="Haridas S."/>
            <person name="Albert R."/>
            <person name="Binder M."/>
            <person name="Bloem J."/>
            <person name="Labutti K."/>
            <person name="Salamov A."/>
            <person name="Andreopoulos B."/>
            <person name="Baker S.E."/>
            <person name="Barry K."/>
            <person name="Bills G."/>
            <person name="Bluhm B.H."/>
            <person name="Cannon C."/>
            <person name="Castanera R."/>
            <person name="Culley D.E."/>
            <person name="Daum C."/>
            <person name="Ezra D."/>
            <person name="Gonzalez J.B."/>
            <person name="Henrissat B."/>
            <person name="Kuo A."/>
            <person name="Liang C."/>
            <person name="Lipzen A."/>
            <person name="Lutzoni F."/>
            <person name="Magnuson J."/>
            <person name="Mondo S."/>
            <person name="Nolan M."/>
            <person name="Ohm R."/>
            <person name="Pangilinan J."/>
            <person name="Park H.-J."/>
            <person name="Ramirez L."/>
            <person name="Alfaro M."/>
            <person name="Sun H."/>
            <person name="Tritt A."/>
            <person name="Yoshinaga Y."/>
            <person name="Zwiers L.-H."/>
            <person name="Turgeon B.G."/>
            <person name="Goodwin S.B."/>
            <person name="Spatafora J.W."/>
            <person name="Crous P.W."/>
            <person name="Grigoriev I.V."/>
        </authorList>
    </citation>
    <scope>NUCLEOTIDE SEQUENCE</scope>
    <source>
        <strain evidence="2">P77</strain>
    </source>
</reference>
<dbReference type="AlphaFoldDB" id="A0A6A5K6D0"/>
<dbReference type="EMBL" id="ML975346">
    <property type="protein sequence ID" value="KAF1832131.1"/>
    <property type="molecule type" value="Genomic_DNA"/>
</dbReference>
<dbReference type="OrthoDB" id="3695301at2759"/>
<feature type="region of interest" description="Disordered" evidence="1">
    <location>
        <begin position="1"/>
        <end position="46"/>
    </location>
</feature>
<keyword evidence="3" id="KW-1185">Reference proteome</keyword>
<proteinExistence type="predicted"/>
<sequence length="104" mass="11469">MASSTTPSDFSVPPAHSHIRFGATPHRGPLPRYPSSYSHQKAPRQPAQDFDHILPQKQMKSMADLDKEEELRLRKSHCEKAKKLGLGVFKRVVQLAKGGKGGGP</sequence>
<evidence type="ECO:0000313" key="2">
    <source>
        <dbReference type="EMBL" id="KAF1832131.1"/>
    </source>
</evidence>
<accession>A0A6A5K6D0</accession>
<dbReference type="Proteomes" id="UP000800040">
    <property type="component" value="Unassembled WGS sequence"/>
</dbReference>
<evidence type="ECO:0000256" key="1">
    <source>
        <dbReference type="SAM" id="MobiDB-lite"/>
    </source>
</evidence>
<gene>
    <name evidence="2" type="ORF">BDW02DRAFT_21403</name>
</gene>
<organism evidence="2 3">
    <name type="scientific">Decorospora gaudefroyi</name>
    <dbReference type="NCBI Taxonomy" id="184978"/>
    <lineage>
        <taxon>Eukaryota</taxon>
        <taxon>Fungi</taxon>
        <taxon>Dikarya</taxon>
        <taxon>Ascomycota</taxon>
        <taxon>Pezizomycotina</taxon>
        <taxon>Dothideomycetes</taxon>
        <taxon>Pleosporomycetidae</taxon>
        <taxon>Pleosporales</taxon>
        <taxon>Pleosporineae</taxon>
        <taxon>Pleosporaceae</taxon>
        <taxon>Decorospora</taxon>
    </lineage>
</organism>
<protein>
    <submittedName>
        <fullName evidence="2">Uncharacterized protein</fullName>
    </submittedName>
</protein>